<feature type="compositionally biased region" description="Basic and acidic residues" evidence="1">
    <location>
        <begin position="139"/>
        <end position="149"/>
    </location>
</feature>
<sequence length="501" mass="56101">MATEEEFYQMHGYPPPPPPQPHWDMRYLPPAQAGPAPPAGYATVAYNLTAPHHPYLFPHLPVPSPTPYGYPPAQSHLGQPFHPYGPPMHVMGQPQMKPPLFGPAAPYPQQHLPPPPPLPQYPLTNMPARAPAAQVKWIKQEGSRDEDKPAPSPSPQKKVVGLQIQKEKEHSDPLAFAPTPFSAEELLWEDLLLRAEIEVYEDKTGALERARIGKEFEMRDLQQVGDLGPKFDILCDEVADLRRQMEIEQYEQGGKKLALRLVKELRLGLRNGLSAHGTVGNSPAGYPSPAHGQAHASKNLVDTDASPLPGHDSVNMSRIIWDNVPHVAAIQKYPFQECYPPSRWSTCLYNQFVCRFKTPIRYNNPDATDIASYAAGVKSIEHENVIYEILNERKSKHPNLLRYILAIPEGIFLERLATTLEFRNRGREKEPASESTVIRWTKQLVSAEAYLEELGTFMAIYGLQISCSREKITSSFAISAIPLDLASGFEPQPQDFLQFPT</sequence>
<keyword evidence="3" id="KW-1185">Reference proteome</keyword>
<evidence type="ECO:0000313" key="2">
    <source>
        <dbReference type="EMBL" id="KAF4625567.1"/>
    </source>
</evidence>
<accession>A0A8H4RCA6</accession>
<gene>
    <name evidence="2" type="ORF">G7Y89_g12601</name>
</gene>
<feature type="region of interest" description="Disordered" evidence="1">
    <location>
        <begin position="139"/>
        <end position="170"/>
    </location>
</feature>
<reference evidence="2 3" key="1">
    <citation type="submission" date="2020-03" db="EMBL/GenBank/DDBJ databases">
        <title>Draft Genome Sequence of Cudoniella acicularis.</title>
        <authorList>
            <person name="Buettner E."/>
            <person name="Kellner H."/>
        </authorList>
    </citation>
    <scope>NUCLEOTIDE SEQUENCE [LARGE SCALE GENOMIC DNA]</scope>
    <source>
        <strain evidence="2 3">DSM 108380</strain>
    </source>
</reference>
<name>A0A8H4RCA6_9HELO</name>
<dbReference type="OrthoDB" id="4062651at2759"/>
<proteinExistence type="predicted"/>
<dbReference type="AlphaFoldDB" id="A0A8H4RCA6"/>
<dbReference type="Proteomes" id="UP000566819">
    <property type="component" value="Unassembled WGS sequence"/>
</dbReference>
<comment type="caution">
    <text evidence="2">The sequence shown here is derived from an EMBL/GenBank/DDBJ whole genome shotgun (WGS) entry which is preliminary data.</text>
</comment>
<dbReference type="EMBL" id="JAAMPI010001345">
    <property type="protein sequence ID" value="KAF4625567.1"/>
    <property type="molecule type" value="Genomic_DNA"/>
</dbReference>
<evidence type="ECO:0000313" key="3">
    <source>
        <dbReference type="Proteomes" id="UP000566819"/>
    </source>
</evidence>
<organism evidence="2 3">
    <name type="scientific">Cudoniella acicularis</name>
    <dbReference type="NCBI Taxonomy" id="354080"/>
    <lineage>
        <taxon>Eukaryota</taxon>
        <taxon>Fungi</taxon>
        <taxon>Dikarya</taxon>
        <taxon>Ascomycota</taxon>
        <taxon>Pezizomycotina</taxon>
        <taxon>Leotiomycetes</taxon>
        <taxon>Helotiales</taxon>
        <taxon>Tricladiaceae</taxon>
        <taxon>Cudoniella</taxon>
    </lineage>
</organism>
<protein>
    <submittedName>
        <fullName evidence="2">Uncharacterized protein</fullName>
    </submittedName>
</protein>
<evidence type="ECO:0000256" key="1">
    <source>
        <dbReference type="SAM" id="MobiDB-lite"/>
    </source>
</evidence>